<dbReference type="GO" id="GO:0006508">
    <property type="term" value="P:proteolysis"/>
    <property type="evidence" value="ECO:0007669"/>
    <property type="project" value="UniProtKB-KW"/>
</dbReference>
<evidence type="ECO:0000256" key="4">
    <source>
        <dbReference type="ARBA" id="ARBA00022729"/>
    </source>
</evidence>
<comment type="caution">
    <text evidence="9">The sequence shown here is derived from an EMBL/GenBank/DDBJ whole genome shotgun (WGS) entry which is preliminary data.</text>
</comment>
<keyword evidence="10" id="KW-1185">Reference proteome</keyword>
<comment type="similarity">
    <text evidence="2 7">Belongs to the peptidase S1B family.</text>
</comment>
<dbReference type="PRINTS" id="PR00839">
    <property type="entry name" value="V8PROTEASE"/>
</dbReference>
<feature type="chain" id="PRO_5035342454" description="Serine protease" evidence="7">
    <location>
        <begin position="21"/>
        <end position="485"/>
    </location>
</feature>
<evidence type="ECO:0000256" key="1">
    <source>
        <dbReference type="ARBA" id="ARBA00004613"/>
    </source>
</evidence>
<feature type="compositionally biased region" description="Pro residues" evidence="8">
    <location>
        <begin position="259"/>
        <end position="269"/>
    </location>
</feature>
<dbReference type="Pfam" id="PF13365">
    <property type="entry name" value="Trypsin_2"/>
    <property type="match status" value="1"/>
</dbReference>
<organism evidence="9 10">
    <name type="scientific">Fuscibacter oryzae</name>
    <dbReference type="NCBI Taxonomy" id="2803939"/>
    <lineage>
        <taxon>Bacteria</taxon>
        <taxon>Pseudomonadati</taxon>
        <taxon>Pseudomonadota</taxon>
        <taxon>Alphaproteobacteria</taxon>
        <taxon>Rhodobacterales</taxon>
        <taxon>Paracoccaceae</taxon>
        <taxon>Fuscibacter</taxon>
    </lineage>
</organism>
<dbReference type="EC" id="3.4.21.-" evidence="7"/>
<sequence length="485" mass="50775">MRFLAASLYAFGAMTCPAQAFTASELQQEFDARLLTPSEKRFLQAALAFSGEYNGIIDGAWGSGSQRALERHLANTVNNFNGIVPNWAIVVIAGIYADVFRAGGWEEKYFPALDVSLLVPTSQIRPGQVSQIFSNWNHTESSLGYSLTRGDASQVARLHQFTVDRARPGSEPYLLRRADVWVTSAQTADGLTLYTRSDYRRGGWSTIMLSAAQVDKGVFAAVSGSIRPGSAPPIYLPEGKLSRGWALAQAMLNEGSAPKPKPAASPVPAQPAADDTAPTDQDSGSSSGTGFVVSSAGDVLTNAHVIADCRSVTIDAVPMTVVASDGTFDLALLRSASLAGQPIASFSPNPAMLNSDVTVAGFPLNGLLDGLNVTRGAVTSLKGLKGDPNRMQISAPVQPGNSGGPVLDSAGKIVGVVVSKLDAKVVQDAIGDIPQNVNFAIRGEIAKLFLAQNSVSPTVEAGTGALPPEQLAQTAASFTKLIICD</sequence>
<name>A0A8J7MSM9_9RHOB</name>
<dbReference type="GO" id="GO:0005576">
    <property type="term" value="C:extracellular region"/>
    <property type="evidence" value="ECO:0007669"/>
    <property type="project" value="UniProtKB-SubCell"/>
</dbReference>
<feature type="compositionally biased region" description="Low complexity" evidence="8">
    <location>
        <begin position="270"/>
        <end position="288"/>
    </location>
</feature>
<evidence type="ECO:0000256" key="6">
    <source>
        <dbReference type="ARBA" id="ARBA00022825"/>
    </source>
</evidence>
<evidence type="ECO:0000256" key="5">
    <source>
        <dbReference type="ARBA" id="ARBA00022801"/>
    </source>
</evidence>
<feature type="signal peptide" evidence="7">
    <location>
        <begin position="1"/>
        <end position="20"/>
    </location>
</feature>
<evidence type="ECO:0000256" key="3">
    <source>
        <dbReference type="ARBA" id="ARBA00022670"/>
    </source>
</evidence>
<dbReference type="InterPro" id="IPR008256">
    <property type="entry name" value="Peptidase_S1B"/>
</dbReference>
<dbReference type="InterPro" id="IPR043504">
    <property type="entry name" value="Peptidase_S1_PA_chymotrypsin"/>
</dbReference>
<evidence type="ECO:0000256" key="8">
    <source>
        <dbReference type="SAM" id="MobiDB-lite"/>
    </source>
</evidence>
<keyword evidence="3 7" id="KW-0645">Protease</keyword>
<evidence type="ECO:0000313" key="9">
    <source>
        <dbReference type="EMBL" id="MBL4928912.1"/>
    </source>
</evidence>
<proteinExistence type="inferred from homology"/>
<keyword evidence="4 7" id="KW-0732">Signal</keyword>
<dbReference type="SUPFAM" id="SSF50494">
    <property type="entry name" value="Trypsin-like serine proteases"/>
    <property type="match status" value="1"/>
</dbReference>
<dbReference type="AlphaFoldDB" id="A0A8J7MSM9"/>
<comment type="subcellular location">
    <subcellularLocation>
        <location evidence="1">Secreted</location>
    </subcellularLocation>
</comment>
<keyword evidence="5 7" id="KW-0378">Hydrolase</keyword>
<evidence type="ECO:0000256" key="7">
    <source>
        <dbReference type="RuleBase" id="RU004296"/>
    </source>
</evidence>
<accession>A0A8J7MSM9</accession>
<evidence type="ECO:0000313" key="10">
    <source>
        <dbReference type="Proteomes" id="UP000619033"/>
    </source>
</evidence>
<protein>
    <recommendedName>
        <fullName evidence="7">Serine protease</fullName>
        <ecNumber evidence="7">3.4.21.-</ecNumber>
    </recommendedName>
</protein>
<dbReference type="GO" id="GO:0008236">
    <property type="term" value="F:serine-type peptidase activity"/>
    <property type="evidence" value="ECO:0007669"/>
    <property type="project" value="UniProtKB-KW"/>
</dbReference>
<dbReference type="PANTHER" id="PTHR43019:SF23">
    <property type="entry name" value="PROTEASE DO-LIKE 5, CHLOROPLASTIC"/>
    <property type="match status" value="1"/>
</dbReference>
<dbReference type="PANTHER" id="PTHR43019">
    <property type="entry name" value="SERINE ENDOPROTEASE DEGS"/>
    <property type="match status" value="1"/>
</dbReference>
<dbReference type="Gene3D" id="2.40.10.10">
    <property type="entry name" value="Trypsin-like serine proteases"/>
    <property type="match status" value="2"/>
</dbReference>
<dbReference type="Proteomes" id="UP000619033">
    <property type="component" value="Unassembled WGS sequence"/>
</dbReference>
<evidence type="ECO:0000256" key="2">
    <source>
        <dbReference type="ARBA" id="ARBA00008764"/>
    </source>
</evidence>
<gene>
    <name evidence="9" type="ORF">JI744_12420</name>
</gene>
<reference evidence="9" key="1">
    <citation type="submission" date="2021-01" db="EMBL/GenBank/DDBJ databases">
        <title>Genome seq and assembly of Tabrizicola sp. KVB23.</title>
        <authorList>
            <person name="Chhetri G."/>
        </authorList>
    </citation>
    <scope>NUCLEOTIDE SEQUENCE</scope>
    <source>
        <strain evidence="9">KVB23</strain>
    </source>
</reference>
<dbReference type="EMBL" id="JAESVP010000005">
    <property type="protein sequence ID" value="MBL4928912.1"/>
    <property type="molecule type" value="Genomic_DNA"/>
</dbReference>
<dbReference type="InterPro" id="IPR009003">
    <property type="entry name" value="Peptidase_S1_PA"/>
</dbReference>
<feature type="region of interest" description="Disordered" evidence="8">
    <location>
        <begin position="255"/>
        <end position="288"/>
    </location>
</feature>
<keyword evidence="6 7" id="KW-0720">Serine protease</keyword>